<comment type="catalytic activity">
    <reaction evidence="16 17">
        <text>Ca(2+)(in) + ATP + H2O = Ca(2+)(out) + ADP + phosphate + H(+)</text>
        <dbReference type="Rhea" id="RHEA:18105"/>
        <dbReference type="ChEBI" id="CHEBI:15377"/>
        <dbReference type="ChEBI" id="CHEBI:15378"/>
        <dbReference type="ChEBI" id="CHEBI:29108"/>
        <dbReference type="ChEBI" id="CHEBI:30616"/>
        <dbReference type="ChEBI" id="CHEBI:43474"/>
        <dbReference type="ChEBI" id="CHEBI:456216"/>
        <dbReference type="EC" id="7.2.2.10"/>
    </reaction>
</comment>
<dbReference type="Gene3D" id="1.20.1110.10">
    <property type="entry name" value="Calcium-transporting ATPase, transmembrane domain"/>
    <property type="match status" value="1"/>
</dbReference>
<evidence type="ECO:0000256" key="1">
    <source>
        <dbReference type="ARBA" id="ARBA00004127"/>
    </source>
</evidence>
<accession>Q7XBH9</accession>
<keyword evidence="13 17" id="KW-1133">Transmembrane helix</keyword>
<dbReference type="SFLD" id="SFLDS00003">
    <property type="entry name" value="Haloacid_Dehalogenase"/>
    <property type="match status" value="1"/>
</dbReference>
<dbReference type="AlphaFoldDB" id="Q7XBH9"/>
<dbReference type="FunFam" id="3.40.50.1000:FF:000018">
    <property type="entry name" value="Calcium-transporting ATPase"/>
    <property type="match status" value="1"/>
</dbReference>
<evidence type="ECO:0000259" key="19">
    <source>
        <dbReference type="Pfam" id="PF00122"/>
    </source>
</evidence>
<dbReference type="GO" id="GO:0016887">
    <property type="term" value="F:ATP hydrolysis activity"/>
    <property type="evidence" value="ECO:0007669"/>
    <property type="project" value="InterPro"/>
</dbReference>
<protein>
    <recommendedName>
        <fullName evidence="17">Calcium-transporting ATPase</fullName>
        <ecNumber evidence="17">7.2.2.10</ecNumber>
    </recommendedName>
</protein>
<feature type="domain" description="Calcium-transporting P-type ATPase N-terminal autoinhibitory" evidence="22">
    <location>
        <begin position="49"/>
        <end position="87"/>
    </location>
</feature>
<feature type="region of interest" description="Disordered" evidence="18">
    <location>
        <begin position="1062"/>
        <end position="1086"/>
    </location>
</feature>
<feature type="domain" description="Cation-transporting P-type ATPase N-terminal" evidence="21">
    <location>
        <begin position="144"/>
        <end position="212"/>
    </location>
</feature>
<evidence type="ECO:0000256" key="2">
    <source>
        <dbReference type="ARBA" id="ARBA00006124"/>
    </source>
</evidence>
<dbReference type="EMBL" id="AY333123">
    <property type="protein sequence ID" value="AAP92715.1"/>
    <property type="molecule type" value="mRNA"/>
</dbReference>
<evidence type="ECO:0000256" key="4">
    <source>
        <dbReference type="ARBA" id="ARBA00022568"/>
    </source>
</evidence>
<dbReference type="Pfam" id="PF00122">
    <property type="entry name" value="E1-E2_ATPase"/>
    <property type="match status" value="1"/>
</dbReference>
<dbReference type="SUPFAM" id="SSF56784">
    <property type="entry name" value="HAD-like"/>
    <property type="match status" value="1"/>
</dbReference>
<dbReference type="InterPro" id="IPR006068">
    <property type="entry name" value="ATPase_P-typ_cation-transptr_C"/>
</dbReference>
<dbReference type="PANTHER" id="PTHR24093:SF369">
    <property type="entry name" value="CALCIUM-TRANSPORTING ATPASE"/>
    <property type="match status" value="1"/>
</dbReference>
<feature type="transmembrane region" description="Helical" evidence="17">
    <location>
        <begin position="382"/>
        <end position="404"/>
    </location>
</feature>
<feature type="transmembrane region" description="Helical" evidence="17">
    <location>
        <begin position="196"/>
        <end position="214"/>
    </location>
</feature>
<dbReference type="FunFam" id="1.20.1110.10:FF:000039">
    <property type="entry name" value="Calcium-transporting ATPase"/>
    <property type="match status" value="1"/>
</dbReference>
<evidence type="ECO:0000256" key="16">
    <source>
        <dbReference type="ARBA" id="ARBA00048694"/>
    </source>
</evidence>
<dbReference type="InterPro" id="IPR018303">
    <property type="entry name" value="ATPase_P-typ_P_site"/>
</dbReference>
<dbReference type="InterPro" id="IPR044492">
    <property type="entry name" value="P_typ_ATPase_HD_dom"/>
</dbReference>
<dbReference type="Gene3D" id="3.40.1110.10">
    <property type="entry name" value="Calcium-transporting ATPase, cytoplasmic domain N"/>
    <property type="match status" value="1"/>
</dbReference>
<keyword evidence="7 17" id="KW-0547">Nucleotide-binding</keyword>
<dbReference type="SUPFAM" id="SSF81660">
    <property type="entry name" value="Metal cation-transporting ATPase, ATP-binding domain N"/>
    <property type="match status" value="1"/>
</dbReference>
<keyword evidence="11" id="KW-0112">Calmodulin-binding</keyword>
<dbReference type="InterPro" id="IPR036412">
    <property type="entry name" value="HAD-like_sf"/>
</dbReference>
<dbReference type="GO" id="GO:0046872">
    <property type="term" value="F:metal ion binding"/>
    <property type="evidence" value="ECO:0007669"/>
    <property type="project" value="UniProtKB-KW"/>
</dbReference>
<keyword evidence="6" id="KW-0479">Metal-binding</keyword>
<feature type="domain" description="Cation-transporting P-type ATPase C-terminal" evidence="20">
    <location>
        <begin position="874"/>
        <end position="1048"/>
    </location>
</feature>
<evidence type="ECO:0000256" key="17">
    <source>
        <dbReference type="RuleBase" id="RU361146"/>
    </source>
</evidence>
<evidence type="ECO:0000256" key="15">
    <source>
        <dbReference type="ARBA" id="ARBA00023136"/>
    </source>
</evidence>
<dbReference type="GO" id="GO:0005524">
    <property type="term" value="F:ATP binding"/>
    <property type="evidence" value="ECO:0007669"/>
    <property type="project" value="UniProtKB-KW"/>
</dbReference>
<dbReference type="Gene3D" id="1.20.5.170">
    <property type="match status" value="1"/>
</dbReference>
<dbReference type="Pfam" id="PF12515">
    <property type="entry name" value="CaATP_NAI"/>
    <property type="match status" value="1"/>
</dbReference>
<dbReference type="GO" id="GO:0005388">
    <property type="term" value="F:P-type calcium transporter activity"/>
    <property type="evidence" value="ECO:0007669"/>
    <property type="project" value="UniProtKB-EC"/>
</dbReference>
<dbReference type="InterPro" id="IPR024750">
    <property type="entry name" value="Ca_ATPase_N_dom"/>
</dbReference>
<dbReference type="EC" id="7.2.2.10" evidence="17"/>
<keyword evidence="4 17" id="KW-0109">Calcium transport</keyword>
<comment type="function">
    <text evidence="17">Catalyzes the hydrolysis of ATP coupled with the transport of calcium.</text>
</comment>
<dbReference type="InterPro" id="IPR001757">
    <property type="entry name" value="P_typ_ATPase"/>
</dbReference>
<dbReference type="GO" id="GO:0005516">
    <property type="term" value="F:calmodulin binding"/>
    <property type="evidence" value="ECO:0007669"/>
    <property type="project" value="UniProtKB-KW"/>
</dbReference>
<dbReference type="PRINTS" id="PR00121">
    <property type="entry name" value="NAKATPASE"/>
</dbReference>
<reference evidence="23" key="1">
    <citation type="submission" date="2003-06" db="EMBL/GenBank/DDBJ databases">
        <title>Ca2+-ATPase from Ceratopteris richardii.</title>
        <authorList>
            <person name="Bushart T.J."/>
            <person name="Roux S.J.Jr."/>
        </authorList>
    </citation>
    <scope>NUCLEOTIDE SEQUENCE</scope>
</reference>
<evidence type="ECO:0000256" key="5">
    <source>
        <dbReference type="ARBA" id="ARBA00022692"/>
    </source>
</evidence>
<dbReference type="SFLD" id="SFLDF00027">
    <property type="entry name" value="p-type_atpase"/>
    <property type="match status" value="1"/>
</dbReference>
<proteinExistence type="evidence at transcript level"/>
<keyword evidence="3 17" id="KW-0813">Transport</keyword>
<keyword evidence="8 17" id="KW-0106">Calcium</keyword>
<evidence type="ECO:0000256" key="8">
    <source>
        <dbReference type="ARBA" id="ARBA00022837"/>
    </source>
</evidence>
<dbReference type="PANTHER" id="PTHR24093">
    <property type="entry name" value="CATION TRANSPORTING ATPASE"/>
    <property type="match status" value="1"/>
</dbReference>
<comment type="caution">
    <text evidence="17">Lacks conserved residue(s) required for the propagation of feature annotation.</text>
</comment>
<dbReference type="InterPro" id="IPR023299">
    <property type="entry name" value="ATPase_P-typ_cyto_dom_N"/>
</dbReference>
<feature type="transmembrane region" description="Helical" evidence="17">
    <location>
        <begin position="1027"/>
        <end position="1050"/>
    </location>
</feature>
<comment type="similarity">
    <text evidence="2 17">Belongs to the cation transport ATPase (P-type) (TC 3.A.3) family. Type IIB subfamily.</text>
</comment>
<dbReference type="GO" id="GO:0012505">
    <property type="term" value="C:endomembrane system"/>
    <property type="evidence" value="ECO:0007669"/>
    <property type="project" value="UniProtKB-SubCell"/>
</dbReference>
<evidence type="ECO:0000259" key="22">
    <source>
        <dbReference type="Pfam" id="PF12515"/>
    </source>
</evidence>
<evidence type="ECO:0000256" key="7">
    <source>
        <dbReference type="ARBA" id="ARBA00022741"/>
    </source>
</evidence>
<dbReference type="PROSITE" id="PS00154">
    <property type="entry name" value="ATPASE_E1_E2"/>
    <property type="match status" value="1"/>
</dbReference>
<evidence type="ECO:0000256" key="3">
    <source>
        <dbReference type="ARBA" id="ARBA00022448"/>
    </source>
</evidence>
<dbReference type="NCBIfam" id="TIGR01494">
    <property type="entry name" value="ATPase_P-type"/>
    <property type="match status" value="2"/>
</dbReference>
<evidence type="ECO:0000256" key="9">
    <source>
        <dbReference type="ARBA" id="ARBA00022840"/>
    </source>
</evidence>
<dbReference type="GO" id="GO:0005886">
    <property type="term" value="C:plasma membrane"/>
    <property type="evidence" value="ECO:0007669"/>
    <property type="project" value="TreeGrafter"/>
</dbReference>
<dbReference type="SFLD" id="SFLDG00002">
    <property type="entry name" value="C1.7:_P-type_atpase_like"/>
    <property type="match status" value="1"/>
</dbReference>
<keyword evidence="15 17" id="KW-0472">Membrane</keyword>
<dbReference type="SUPFAM" id="SSF81665">
    <property type="entry name" value="Calcium ATPase, transmembrane domain M"/>
    <property type="match status" value="1"/>
</dbReference>
<sequence>MTYRTGSLSDDHETTEKKNAVSSSTPLEALGSEEKEPEDGYGSADEDIFFIPSKNPTSSSLQRWKKATLVLNAARRFRYTAQFAEKCRIERLRRLRATAYAVRAINRFLKAGAHTTALADDVKIDAQKLVNIVQEHQTEVLKELGGIQGVTHLLKTSVENGVKDDELELEQRRRLLGNNDYPRQPAKRFWVYVRDACKDLTLIILMIAGVISLGLKMKTDGVKDGWYDGVSIAVAVLIVILVTSITDYRQSLQFTVLSEEKRNIRVEVIRGGRRKHVSIFDLVVGDIVFLKIGDQVPADGLLVDGHSLYINQSSLTGESEPVHVSQRAPYLLSGSKVDDGYGKMVVTAVGMLTEWGQLMAAIGEDTGEETPLQVRLNGVATLVGKVGISVAGFVFGISIIFYFVGHLEGSGNSGKFKAGRTSGSDVFNSLVEIIEVAVTIVVVAVPEGLPLAVTLNLAYAMKKMIADKALVRRLSACETMGCATTICSDKTGTLTLNQMTVTKAWVGGGMRDPVVDLSSLDQDYQTVLIEGIAQNSTGSVFSAGGKEPEVTGSPTEKAALHWGLQIGMRYKEARSQSTIMQVEAFNSIKKKAGVAVIVKNTDKVHIHWKGAAEMILDLCDKVRCPENSIMEIIPEQRSHLLSVIEGMAAESLRCIAFAYMELEDAEVPAEHKLEEWKIPEGPLTLLAIIGIKDPCRSEVPEAVRRCQAAGIKVRMITGDNIVTATAIATECGILKEGDLAIEGATFRNYSDEMRAAQLPRIAVMARSSPTDKLLMVRALKELGEVVAVTGDGTNDAPALREADIGLAMGIEGTEVAKENSDIIIMDDNFVSVVRVVRWGRSVFLNIQKVIQFQLTVNVAALTINFVAAVTAGHVPLTAVQLLWVNLIMDTLGALALATERPNDSLLDNPPIGLKDPLINNVMWRNIFSQASYQVIVLLVLQFRGTDILKLNGSNADEINRTIIFNAFVFCQLFNEVNSRKLEERNVFKGLMTNWLFLGIVGATVVFQVIIVQFLNKFASTVDLSWKYWLISIAIGFLSWPIAFVVKFIPVPKKPILMMKRRRRIRKHRRQGARDDKQSTARGNVNA</sequence>
<dbReference type="SUPFAM" id="SSF81653">
    <property type="entry name" value="Calcium ATPase, transduction domain A"/>
    <property type="match status" value="1"/>
</dbReference>
<evidence type="ECO:0000313" key="23">
    <source>
        <dbReference type="EMBL" id="AAP92715.1"/>
    </source>
</evidence>
<feature type="compositionally biased region" description="Basic and acidic residues" evidence="18">
    <location>
        <begin position="9"/>
        <end position="19"/>
    </location>
</feature>
<dbReference type="PRINTS" id="PR00119">
    <property type="entry name" value="CATATPASE"/>
</dbReference>
<feature type="compositionally biased region" description="Acidic residues" evidence="18">
    <location>
        <begin position="35"/>
        <end position="47"/>
    </location>
</feature>
<dbReference type="InterPro" id="IPR023214">
    <property type="entry name" value="HAD_sf"/>
</dbReference>
<dbReference type="FunFam" id="2.70.150.10:FF:000006">
    <property type="entry name" value="Calcium-transporting ATPase"/>
    <property type="match status" value="1"/>
</dbReference>
<feature type="transmembrane region" description="Helical" evidence="17">
    <location>
        <begin position="226"/>
        <end position="245"/>
    </location>
</feature>
<evidence type="ECO:0000259" key="20">
    <source>
        <dbReference type="Pfam" id="PF00689"/>
    </source>
</evidence>
<dbReference type="Pfam" id="PF13246">
    <property type="entry name" value="Cation_ATPase"/>
    <property type="match status" value="1"/>
</dbReference>
<dbReference type="Pfam" id="PF00690">
    <property type="entry name" value="Cation_ATPase_N"/>
    <property type="match status" value="1"/>
</dbReference>
<comment type="subcellular location">
    <subcellularLocation>
        <location evidence="1">Endomembrane system</location>
        <topology evidence="1">Multi-pass membrane protein</topology>
    </subcellularLocation>
    <subcellularLocation>
        <location evidence="17">Membrane</location>
        <topology evidence="17">Multi-pass membrane protein</topology>
    </subcellularLocation>
</comment>
<keyword evidence="14 17" id="KW-0406">Ion transport</keyword>
<feature type="transmembrane region" description="Helical" evidence="17">
    <location>
        <begin position="994"/>
        <end position="1015"/>
    </location>
</feature>
<keyword evidence="9 17" id="KW-0067">ATP-binding</keyword>
<evidence type="ECO:0000256" key="12">
    <source>
        <dbReference type="ARBA" id="ARBA00022967"/>
    </source>
</evidence>
<feature type="region of interest" description="Disordered" evidence="18">
    <location>
        <begin position="1"/>
        <end position="47"/>
    </location>
</feature>
<feature type="domain" description="P-type ATPase A" evidence="19">
    <location>
        <begin position="264"/>
        <end position="361"/>
    </location>
</feature>
<dbReference type="NCBIfam" id="TIGR01517">
    <property type="entry name" value="ATPase-IIB_Ca"/>
    <property type="match status" value="1"/>
</dbReference>
<dbReference type="InterPro" id="IPR008250">
    <property type="entry name" value="ATPase_P-typ_transduc_dom_A_sf"/>
</dbReference>
<keyword evidence="12" id="KW-1278">Translocase</keyword>
<dbReference type="InterPro" id="IPR059000">
    <property type="entry name" value="ATPase_P-type_domA"/>
</dbReference>
<organism evidence="23">
    <name type="scientific">Ceratopteris richardii</name>
    <name type="common">Triangle waterfern</name>
    <dbReference type="NCBI Taxonomy" id="49495"/>
    <lineage>
        <taxon>Eukaryota</taxon>
        <taxon>Viridiplantae</taxon>
        <taxon>Streptophyta</taxon>
        <taxon>Embryophyta</taxon>
        <taxon>Tracheophyta</taxon>
        <taxon>Polypodiopsida</taxon>
        <taxon>Polypodiidae</taxon>
        <taxon>Polypodiales</taxon>
        <taxon>Pteridineae</taxon>
        <taxon>Pteridaceae</taxon>
        <taxon>Parkerioideae</taxon>
        <taxon>Ceratopteris</taxon>
    </lineage>
</organism>
<dbReference type="InterPro" id="IPR006408">
    <property type="entry name" value="P-type_ATPase_IIB"/>
</dbReference>
<evidence type="ECO:0000256" key="14">
    <source>
        <dbReference type="ARBA" id="ARBA00023065"/>
    </source>
</evidence>
<name>Q7XBH9_CERRI</name>
<evidence type="ECO:0000256" key="6">
    <source>
        <dbReference type="ARBA" id="ARBA00022723"/>
    </source>
</evidence>
<dbReference type="InterPro" id="IPR023298">
    <property type="entry name" value="ATPase_P-typ_TM_dom_sf"/>
</dbReference>
<evidence type="ECO:0000256" key="13">
    <source>
        <dbReference type="ARBA" id="ARBA00022989"/>
    </source>
</evidence>
<feature type="transmembrane region" description="Helical" evidence="17">
    <location>
        <begin position="436"/>
        <end position="459"/>
    </location>
</feature>
<keyword evidence="5 17" id="KW-0812">Transmembrane</keyword>
<evidence type="ECO:0000256" key="10">
    <source>
        <dbReference type="ARBA" id="ARBA00022842"/>
    </source>
</evidence>
<dbReference type="Pfam" id="PF00689">
    <property type="entry name" value="Cation_ATPase_C"/>
    <property type="match status" value="1"/>
</dbReference>
<evidence type="ECO:0000256" key="11">
    <source>
        <dbReference type="ARBA" id="ARBA00022860"/>
    </source>
</evidence>
<keyword evidence="10" id="KW-0460">Magnesium</keyword>
<evidence type="ECO:0000259" key="21">
    <source>
        <dbReference type="Pfam" id="PF00690"/>
    </source>
</evidence>
<evidence type="ECO:0000256" key="18">
    <source>
        <dbReference type="SAM" id="MobiDB-lite"/>
    </source>
</evidence>
<dbReference type="Gene3D" id="2.70.150.10">
    <property type="entry name" value="Calcium-transporting ATPase, cytoplasmic transduction domain A"/>
    <property type="match status" value="1"/>
</dbReference>
<dbReference type="Gene3D" id="3.40.50.1000">
    <property type="entry name" value="HAD superfamily/HAD-like"/>
    <property type="match status" value="1"/>
</dbReference>
<dbReference type="InterPro" id="IPR004014">
    <property type="entry name" value="ATPase_P-typ_cation-transptr_N"/>
</dbReference>
<dbReference type="FunFam" id="1.20.1110.10:FF:000036">
    <property type="entry name" value="Calcium-transporting ATPase"/>
    <property type="match status" value="1"/>
</dbReference>